<reference evidence="2" key="1">
    <citation type="submission" date="2025-08" db="UniProtKB">
        <authorList>
            <consortium name="RefSeq"/>
        </authorList>
    </citation>
    <scope>IDENTIFICATION</scope>
</reference>
<name>A0A6I9WS22_9HYME</name>
<proteinExistence type="predicted"/>
<gene>
    <name evidence="2" type="primary">LOC105425542</name>
</gene>
<protein>
    <submittedName>
        <fullName evidence="2">Uncharacterized protein LOC105425542</fullName>
    </submittedName>
</protein>
<dbReference type="GeneID" id="105425542"/>
<evidence type="ECO:0000313" key="1">
    <source>
        <dbReference type="Proteomes" id="UP000504615"/>
    </source>
</evidence>
<accession>A0A6I9WS22</accession>
<dbReference type="RefSeq" id="XP_011634670.1">
    <property type="nucleotide sequence ID" value="XM_011636368.1"/>
</dbReference>
<dbReference type="Proteomes" id="UP000504615">
    <property type="component" value="Unplaced"/>
</dbReference>
<dbReference type="AlphaFoldDB" id="A0A6I9WS22"/>
<evidence type="ECO:0000313" key="2">
    <source>
        <dbReference type="RefSeq" id="XP_011634670.1"/>
    </source>
</evidence>
<sequence>MRYKRYRNYDHLLYLPRMDLPMKEIKNGFLSVGFCLRTANADLIIATCNACRLRQSLFALLRCYVHDLILFRECLREMHGIETENCGHSTEHNQRSIDVTILSLE</sequence>
<keyword evidence="1" id="KW-1185">Reference proteome</keyword>
<dbReference type="KEGG" id="pbar:105425542"/>
<organism evidence="1 2">
    <name type="scientific">Pogonomyrmex barbatus</name>
    <name type="common">red harvester ant</name>
    <dbReference type="NCBI Taxonomy" id="144034"/>
    <lineage>
        <taxon>Eukaryota</taxon>
        <taxon>Metazoa</taxon>
        <taxon>Ecdysozoa</taxon>
        <taxon>Arthropoda</taxon>
        <taxon>Hexapoda</taxon>
        <taxon>Insecta</taxon>
        <taxon>Pterygota</taxon>
        <taxon>Neoptera</taxon>
        <taxon>Endopterygota</taxon>
        <taxon>Hymenoptera</taxon>
        <taxon>Apocrita</taxon>
        <taxon>Aculeata</taxon>
        <taxon>Formicoidea</taxon>
        <taxon>Formicidae</taxon>
        <taxon>Myrmicinae</taxon>
        <taxon>Pogonomyrmex</taxon>
    </lineage>
</organism>